<dbReference type="AlphaFoldDB" id="A0A164RHN4"/>
<dbReference type="EMBL" id="KV419420">
    <property type="protein sequence ID" value="KZS90565.1"/>
    <property type="molecule type" value="Genomic_DNA"/>
</dbReference>
<name>A0A164RHN4_9AGAM</name>
<keyword evidence="2" id="KW-1185">Reference proteome</keyword>
<gene>
    <name evidence="1" type="ORF">SISNIDRAFT_468354</name>
</gene>
<evidence type="ECO:0000313" key="2">
    <source>
        <dbReference type="Proteomes" id="UP000076722"/>
    </source>
</evidence>
<reference evidence="1 2" key="1">
    <citation type="journal article" date="2016" name="Mol. Biol. Evol.">
        <title>Comparative Genomics of Early-Diverging Mushroom-Forming Fungi Provides Insights into the Origins of Lignocellulose Decay Capabilities.</title>
        <authorList>
            <person name="Nagy L.G."/>
            <person name="Riley R."/>
            <person name="Tritt A."/>
            <person name="Adam C."/>
            <person name="Daum C."/>
            <person name="Floudas D."/>
            <person name="Sun H."/>
            <person name="Yadav J.S."/>
            <person name="Pangilinan J."/>
            <person name="Larsson K.H."/>
            <person name="Matsuura K."/>
            <person name="Barry K."/>
            <person name="Labutti K."/>
            <person name="Kuo R."/>
            <person name="Ohm R.A."/>
            <person name="Bhattacharya S.S."/>
            <person name="Shirouzu T."/>
            <person name="Yoshinaga Y."/>
            <person name="Martin F.M."/>
            <person name="Grigoriev I.V."/>
            <person name="Hibbett D.S."/>
        </authorList>
    </citation>
    <scope>NUCLEOTIDE SEQUENCE [LARGE SCALE GENOMIC DNA]</scope>
    <source>
        <strain evidence="1 2">HHB9708</strain>
    </source>
</reference>
<proteinExistence type="predicted"/>
<evidence type="ECO:0000313" key="1">
    <source>
        <dbReference type="EMBL" id="KZS90565.1"/>
    </source>
</evidence>
<accession>A0A164RHN4</accession>
<protein>
    <submittedName>
        <fullName evidence="1">Uncharacterized protein</fullName>
    </submittedName>
</protein>
<organism evidence="1 2">
    <name type="scientific">Sistotremastrum niveocremeum HHB9708</name>
    <dbReference type="NCBI Taxonomy" id="1314777"/>
    <lineage>
        <taxon>Eukaryota</taxon>
        <taxon>Fungi</taxon>
        <taxon>Dikarya</taxon>
        <taxon>Basidiomycota</taxon>
        <taxon>Agaricomycotina</taxon>
        <taxon>Agaricomycetes</taxon>
        <taxon>Sistotremastrales</taxon>
        <taxon>Sistotremastraceae</taxon>
        <taxon>Sertulicium</taxon>
        <taxon>Sertulicium niveocremeum</taxon>
    </lineage>
</organism>
<dbReference type="Proteomes" id="UP000076722">
    <property type="component" value="Unassembled WGS sequence"/>
</dbReference>
<sequence length="173" mass="18959">MTSLALRSSTQVLDRAMRSIFERSKSGFPPKRQFGTLSALSNKVRMMSVDLLPIPGSFLLPDEQDPNGCPTCETQSSPDLLEDIIRKVNSEIPPNTSLPNMESAMEGIRASSSTSETPLKPCSSFYSAETTLLHCKCPIHGQLNLVLPDQARIAIVIAEHTKAIQAMTVMIRE</sequence>